<feature type="compositionally biased region" description="Polar residues" evidence="4">
    <location>
        <begin position="274"/>
        <end position="284"/>
    </location>
</feature>
<accession>A0ABC8XLV2</accession>
<evidence type="ECO:0000259" key="5">
    <source>
        <dbReference type="Pfam" id="PF13178"/>
    </source>
</evidence>
<dbReference type="Pfam" id="PF13178">
    <property type="entry name" value="DUF4005"/>
    <property type="match status" value="1"/>
</dbReference>
<dbReference type="PROSITE" id="PS50096">
    <property type="entry name" value="IQ"/>
    <property type="match status" value="2"/>
</dbReference>
<feature type="compositionally biased region" description="Basic and acidic residues" evidence="4">
    <location>
        <begin position="309"/>
        <end position="318"/>
    </location>
</feature>
<evidence type="ECO:0000313" key="6">
    <source>
        <dbReference type="EMBL" id="CAL4929174.1"/>
    </source>
</evidence>
<sequence length="401" mass="43070">MGKAGRWLKSFLSGKKDRPRDEAVAVAAAAAPPKDKRWSFRRAAQEGKAAPAAGREGLGLSAADIEFEQKKHAVAVAVATAAAADAAVAAAHAAAAVARLSSRRTASLSEDAAAVRIQATFRGYLARTALCALRGIVKLQALVRGQLVRKQANATLRCMQALLTAQSHLRAQRMRVLHQDQHHHPPPATRPRQSPQHPRHRRSYEMDRSCEENAKIVEMDIGVPARRGAAKDRQLILHAEHHYARCCSPAPSAAATELMSPRAYSGHFDELSLTARSSPQQQGSEACPSYMANTESSRAKARSQSAPRQRTDALERQPSRRKGTPPRCITARMQRSSSLAGAAPRGGGGQASPWSAGLRLDASSASLKDSECGSTTSVLTAATVYSRTRSLVGFEVRRGLY</sequence>
<dbReference type="GO" id="GO:0005516">
    <property type="term" value="F:calmodulin binding"/>
    <property type="evidence" value="ECO:0007669"/>
    <property type="project" value="UniProtKB-KW"/>
</dbReference>
<name>A0ABC8XLV2_9POAL</name>
<comment type="subunit">
    <text evidence="3">Binds to multiple calmodulin (CaM) in the presence of Ca(2+) and CaM-like proteins.</text>
</comment>
<dbReference type="SMART" id="SM00015">
    <property type="entry name" value="IQ"/>
    <property type="match status" value="2"/>
</dbReference>
<dbReference type="Gene3D" id="1.20.5.190">
    <property type="match status" value="1"/>
</dbReference>
<gene>
    <name evidence="6" type="ORF">URODEC1_LOCUS25654</name>
</gene>
<evidence type="ECO:0000313" key="7">
    <source>
        <dbReference type="Proteomes" id="UP001497457"/>
    </source>
</evidence>
<feature type="compositionally biased region" description="Polar residues" evidence="4">
    <location>
        <begin position="291"/>
        <end position="308"/>
    </location>
</feature>
<evidence type="ECO:0000256" key="4">
    <source>
        <dbReference type="SAM" id="MobiDB-lite"/>
    </source>
</evidence>
<dbReference type="Proteomes" id="UP001497457">
    <property type="component" value="Chromosome 15b"/>
</dbReference>
<feature type="domain" description="DUF4005" evidence="5">
    <location>
        <begin position="276"/>
        <end position="328"/>
    </location>
</feature>
<proteinExistence type="inferred from homology"/>
<comment type="similarity">
    <text evidence="2">Belongs to the IQD family.</text>
</comment>
<evidence type="ECO:0000256" key="2">
    <source>
        <dbReference type="ARBA" id="ARBA00024341"/>
    </source>
</evidence>
<dbReference type="AlphaFoldDB" id="A0ABC8XLV2"/>
<dbReference type="Pfam" id="PF00612">
    <property type="entry name" value="IQ"/>
    <property type="match status" value="2"/>
</dbReference>
<reference evidence="6" key="1">
    <citation type="submission" date="2024-10" db="EMBL/GenBank/DDBJ databases">
        <authorList>
            <person name="Ryan C."/>
        </authorList>
    </citation>
    <scope>NUCLEOTIDE SEQUENCE [LARGE SCALE GENOMIC DNA]</scope>
</reference>
<keyword evidence="1" id="KW-0112">Calmodulin-binding</keyword>
<dbReference type="InterPro" id="IPR025064">
    <property type="entry name" value="DUF4005"/>
</dbReference>
<organism evidence="6 7">
    <name type="scientific">Urochloa decumbens</name>
    <dbReference type="NCBI Taxonomy" id="240449"/>
    <lineage>
        <taxon>Eukaryota</taxon>
        <taxon>Viridiplantae</taxon>
        <taxon>Streptophyta</taxon>
        <taxon>Embryophyta</taxon>
        <taxon>Tracheophyta</taxon>
        <taxon>Spermatophyta</taxon>
        <taxon>Magnoliopsida</taxon>
        <taxon>Liliopsida</taxon>
        <taxon>Poales</taxon>
        <taxon>Poaceae</taxon>
        <taxon>PACMAD clade</taxon>
        <taxon>Panicoideae</taxon>
        <taxon>Panicodae</taxon>
        <taxon>Paniceae</taxon>
        <taxon>Melinidinae</taxon>
        <taxon>Urochloa</taxon>
    </lineage>
</organism>
<evidence type="ECO:0000256" key="3">
    <source>
        <dbReference type="ARBA" id="ARBA00024378"/>
    </source>
</evidence>
<feature type="region of interest" description="Disordered" evidence="4">
    <location>
        <begin position="274"/>
        <end position="355"/>
    </location>
</feature>
<dbReference type="PANTHER" id="PTHR32295:SF99">
    <property type="entry name" value="IQ CALMODULIN-BINDING MOTIF FAMILY PROTEIN, EXPRESSED"/>
    <property type="match status" value="1"/>
</dbReference>
<dbReference type="InterPro" id="IPR000048">
    <property type="entry name" value="IQ_motif_EF-hand-BS"/>
</dbReference>
<feature type="region of interest" description="Disordered" evidence="4">
    <location>
        <begin position="177"/>
        <end position="208"/>
    </location>
</feature>
<protein>
    <recommendedName>
        <fullName evidence="5">DUF4005 domain-containing protein</fullName>
    </recommendedName>
</protein>
<dbReference type="PANTHER" id="PTHR32295">
    <property type="entry name" value="IQ-DOMAIN 5-RELATED"/>
    <property type="match status" value="1"/>
</dbReference>
<dbReference type="EMBL" id="OZ075125">
    <property type="protein sequence ID" value="CAL4929174.1"/>
    <property type="molecule type" value="Genomic_DNA"/>
</dbReference>
<evidence type="ECO:0000256" key="1">
    <source>
        <dbReference type="ARBA" id="ARBA00022860"/>
    </source>
</evidence>
<keyword evidence="7" id="KW-1185">Reference proteome</keyword>